<dbReference type="Gene3D" id="2.60.120.260">
    <property type="entry name" value="Galactose-binding domain-like"/>
    <property type="match status" value="1"/>
</dbReference>
<evidence type="ECO:0000259" key="1">
    <source>
        <dbReference type="Pfam" id="PF13472"/>
    </source>
</evidence>
<evidence type="ECO:0000313" key="2">
    <source>
        <dbReference type="EMBL" id="GAG46869.1"/>
    </source>
</evidence>
<protein>
    <recommendedName>
        <fullName evidence="1">SGNH hydrolase-type esterase domain-containing protein</fullName>
    </recommendedName>
</protein>
<comment type="caution">
    <text evidence="2">The sequence shown here is derived from an EMBL/GenBank/DDBJ whole genome shotgun (WGS) entry which is preliminary data.</text>
</comment>
<dbReference type="EMBL" id="BARS01050271">
    <property type="protein sequence ID" value="GAG46869.1"/>
    <property type="molecule type" value="Genomic_DNA"/>
</dbReference>
<feature type="non-terminal residue" evidence="2">
    <location>
        <position position="1"/>
    </location>
</feature>
<feature type="non-terminal residue" evidence="2">
    <location>
        <position position="238"/>
    </location>
</feature>
<dbReference type="Gene3D" id="3.40.50.1110">
    <property type="entry name" value="SGNH hydrolase"/>
    <property type="match status" value="1"/>
</dbReference>
<proteinExistence type="predicted"/>
<dbReference type="SUPFAM" id="SSF52266">
    <property type="entry name" value="SGNH hydrolase"/>
    <property type="match status" value="1"/>
</dbReference>
<name>X0XUE3_9ZZZZ</name>
<dbReference type="InterPro" id="IPR036514">
    <property type="entry name" value="SGNH_hydro_sf"/>
</dbReference>
<dbReference type="Pfam" id="PF13472">
    <property type="entry name" value="Lipase_GDSL_2"/>
    <property type="match status" value="1"/>
</dbReference>
<accession>X0XUE3</accession>
<dbReference type="AlphaFoldDB" id="X0XUE3"/>
<gene>
    <name evidence="2" type="ORF">S01H1_75077</name>
</gene>
<dbReference type="InterPro" id="IPR013830">
    <property type="entry name" value="SGNH_hydro"/>
</dbReference>
<sequence>RVVIDDDYATTYTFLAGPTPTQYTLASGLPAGVHKLVLMKETYWWYSSVFHGFEVTGPGLVEPSSLSGFRFECFGDSNAAGDNIASEDNSSGTGQYFSFPFIAARAFGAEMHNASTSGETISGSHGRFDRYGWWPGDPAWDFSLYTPDVVIVELGANDVGTLTQSEMIADHNEYLDDLRATYPDAHITLLNGAGWSFDEPANYTASLVAARNDPNMSSIIPPWVFGQWHGTENEHAGM</sequence>
<reference evidence="2" key="1">
    <citation type="journal article" date="2014" name="Front. Microbiol.">
        <title>High frequency of phylogenetically diverse reductive dehalogenase-homologous genes in deep subseafloor sedimentary metagenomes.</title>
        <authorList>
            <person name="Kawai M."/>
            <person name="Futagami T."/>
            <person name="Toyoda A."/>
            <person name="Takaki Y."/>
            <person name="Nishi S."/>
            <person name="Hori S."/>
            <person name="Arai W."/>
            <person name="Tsubouchi T."/>
            <person name="Morono Y."/>
            <person name="Uchiyama I."/>
            <person name="Ito T."/>
            <person name="Fujiyama A."/>
            <person name="Inagaki F."/>
            <person name="Takami H."/>
        </authorList>
    </citation>
    <scope>NUCLEOTIDE SEQUENCE</scope>
    <source>
        <strain evidence="2">Expedition CK06-06</strain>
    </source>
</reference>
<organism evidence="2">
    <name type="scientific">marine sediment metagenome</name>
    <dbReference type="NCBI Taxonomy" id="412755"/>
    <lineage>
        <taxon>unclassified sequences</taxon>
        <taxon>metagenomes</taxon>
        <taxon>ecological metagenomes</taxon>
    </lineage>
</organism>
<feature type="domain" description="SGNH hydrolase-type esterase" evidence="1">
    <location>
        <begin position="73"/>
        <end position="195"/>
    </location>
</feature>